<feature type="non-terminal residue" evidence="1">
    <location>
        <position position="1"/>
    </location>
</feature>
<keyword evidence="2" id="KW-1185">Reference proteome</keyword>
<gene>
    <name evidence="1" type="ORF">EJB05_17726</name>
</gene>
<comment type="caution">
    <text evidence="1">The sequence shown here is derived from an EMBL/GenBank/DDBJ whole genome shotgun (WGS) entry which is preliminary data.</text>
</comment>
<name>A0A5J9VL93_9POAL</name>
<dbReference type="EMBL" id="RWGY01000009">
    <property type="protein sequence ID" value="TVU35820.1"/>
    <property type="molecule type" value="Genomic_DNA"/>
</dbReference>
<accession>A0A5J9VL93</accession>
<sequence length="181" mass="19226">MGLDVFRGACGAFPPSVFPLLLQRHVAPRLGLLRTVRGPGFATRSLRCVVGRPLYPATASLRSCACRTRGDAPAPRGLCGPGEAALFDSAPFDRPPVSPLSHFGRRLAGRPRRHPPRVPSAAHQVPIATSGSSAAFCRSSSCVGDVFGGSLPPAVRRTSSGRKRIGFFGRFVTVVFLHLSR</sequence>
<dbReference type="AlphaFoldDB" id="A0A5J9VL93"/>
<reference evidence="1 2" key="1">
    <citation type="journal article" date="2019" name="Sci. Rep.">
        <title>A high-quality genome of Eragrostis curvula grass provides insights into Poaceae evolution and supports new strategies to enhance forage quality.</title>
        <authorList>
            <person name="Carballo J."/>
            <person name="Santos B.A.C.M."/>
            <person name="Zappacosta D."/>
            <person name="Garbus I."/>
            <person name="Selva J.P."/>
            <person name="Gallo C.A."/>
            <person name="Diaz A."/>
            <person name="Albertini E."/>
            <person name="Caccamo M."/>
            <person name="Echenique V."/>
        </authorList>
    </citation>
    <scope>NUCLEOTIDE SEQUENCE [LARGE SCALE GENOMIC DNA]</scope>
    <source>
        <strain evidence="2">cv. Victoria</strain>
        <tissue evidence="1">Leaf</tissue>
    </source>
</reference>
<protein>
    <submittedName>
        <fullName evidence="1">Uncharacterized protein</fullName>
    </submittedName>
</protein>
<dbReference type="Proteomes" id="UP000324897">
    <property type="component" value="Unassembled WGS sequence"/>
</dbReference>
<evidence type="ECO:0000313" key="2">
    <source>
        <dbReference type="Proteomes" id="UP000324897"/>
    </source>
</evidence>
<evidence type="ECO:0000313" key="1">
    <source>
        <dbReference type="EMBL" id="TVU35820.1"/>
    </source>
</evidence>
<proteinExistence type="predicted"/>
<dbReference type="Gramene" id="TVU35820">
    <property type="protein sequence ID" value="TVU35820"/>
    <property type="gene ID" value="EJB05_17726"/>
</dbReference>
<organism evidence="1 2">
    <name type="scientific">Eragrostis curvula</name>
    <name type="common">weeping love grass</name>
    <dbReference type="NCBI Taxonomy" id="38414"/>
    <lineage>
        <taxon>Eukaryota</taxon>
        <taxon>Viridiplantae</taxon>
        <taxon>Streptophyta</taxon>
        <taxon>Embryophyta</taxon>
        <taxon>Tracheophyta</taxon>
        <taxon>Spermatophyta</taxon>
        <taxon>Magnoliopsida</taxon>
        <taxon>Liliopsida</taxon>
        <taxon>Poales</taxon>
        <taxon>Poaceae</taxon>
        <taxon>PACMAD clade</taxon>
        <taxon>Chloridoideae</taxon>
        <taxon>Eragrostideae</taxon>
        <taxon>Eragrostidinae</taxon>
        <taxon>Eragrostis</taxon>
    </lineage>
</organism>